<feature type="non-terminal residue" evidence="1">
    <location>
        <position position="1"/>
    </location>
</feature>
<dbReference type="InParanoid" id="A0A165E3K2"/>
<accession>A0A165E3K2</accession>
<proteinExistence type="predicted"/>
<dbReference type="AlphaFoldDB" id="A0A165E3K2"/>
<sequence>FLYEQLSPSNALPGTSMPLGQLPKIKDAIYVYYSAVAIFYAPDDPSGIDSMHRERIRAIPQWCGSAP</sequence>
<evidence type="ECO:0000313" key="2">
    <source>
        <dbReference type="Proteomes" id="UP000076871"/>
    </source>
</evidence>
<organism evidence="1 2">
    <name type="scientific">Laetiporus sulphureus 93-53</name>
    <dbReference type="NCBI Taxonomy" id="1314785"/>
    <lineage>
        <taxon>Eukaryota</taxon>
        <taxon>Fungi</taxon>
        <taxon>Dikarya</taxon>
        <taxon>Basidiomycota</taxon>
        <taxon>Agaricomycotina</taxon>
        <taxon>Agaricomycetes</taxon>
        <taxon>Polyporales</taxon>
        <taxon>Laetiporus</taxon>
    </lineage>
</organism>
<dbReference type="STRING" id="1314785.A0A165E3K2"/>
<gene>
    <name evidence="1" type="ORF">LAESUDRAFT_638210</name>
</gene>
<protein>
    <submittedName>
        <fullName evidence="1">Uncharacterized protein</fullName>
    </submittedName>
</protein>
<dbReference type="EMBL" id="KV427626">
    <property type="protein sequence ID" value="KZT06184.1"/>
    <property type="molecule type" value="Genomic_DNA"/>
</dbReference>
<dbReference type="OrthoDB" id="2801477at2759"/>
<keyword evidence="2" id="KW-1185">Reference proteome</keyword>
<feature type="non-terminal residue" evidence="1">
    <location>
        <position position="67"/>
    </location>
</feature>
<dbReference type="RefSeq" id="XP_040763924.1">
    <property type="nucleotide sequence ID" value="XM_040903473.1"/>
</dbReference>
<evidence type="ECO:0000313" key="1">
    <source>
        <dbReference type="EMBL" id="KZT06184.1"/>
    </source>
</evidence>
<reference evidence="1 2" key="1">
    <citation type="journal article" date="2016" name="Mol. Biol. Evol.">
        <title>Comparative Genomics of Early-Diverging Mushroom-Forming Fungi Provides Insights into the Origins of Lignocellulose Decay Capabilities.</title>
        <authorList>
            <person name="Nagy L.G."/>
            <person name="Riley R."/>
            <person name="Tritt A."/>
            <person name="Adam C."/>
            <person name="Daum C."/>
            <person name="Floudas D."/>
            <person name="Sun H."/>
            <person name="Yadav J.S."/>
            <person name="Pangilinan J."/>
            <person name="Larsson K.H."/>
            <person name="Matsuura K."/>
            <person name="Barry K."/>
            <person name="Labutti K."/>
            <person name="Kuo R."/>
            <person name="Ohm R.A."/>
            <person name="Bhattacharya S.S."/>
            <person name="Shirouzu T."/>
            <person name="Yoshinaga Y."/>
            <person name="Martin F.M."/>
            <person name="Grigoriev I.V."/>
            <person name="Hibbett D.S."/>
        </authorList>
    </citation>
    <scope>NUCLEOTIDE SEQUENCE [LARGE SCALE GENOMIC DNA]</scope>
    <source>
        <strain evidence="1 2">93-53</strain>
    </source>
</reference>
<dbReference type="GeneID" id="63820504"/>
<dbReference type="Proteomes" id="UP000076871">
    <property type="component" value="Unassembled WGS sequence"/>
</dbReference>
<name>A0A165E3K2_9APHY</name>